<dbReference type="SUPFAM" id="SSF52058">
    <property type="entry name" value="L domain-like"/>
    <property type="match status" value="1"/>
</dbReference>
<dbReference type="EMBL" id="JADGMS010000008">
    <property type="protein sequence ID" value="KAF9677385.1"/>
    <property type="molecule type" value="Genomic_DNA"/>
</dbReference>
<evidence type="ECO:0000256" key="4">
    <source>
        <dbReference type="ARBA" id="ARBA00023136"/>
    </source>
</evidence>
<proteinExistence type="predicted"/>
<evidence type="ECO:0000256" key="5">
    <source>
        <dbReference type="ARBA" id="ARBA00023180"/>
    </source>
</evidence>
<keyword evidence="4" id="KW-0472">Membrane</keyword>
<reference evidence="6 7" key="1">
    <citation type="submission" date="2020-10" db="EMBL/GenBank/DDBJ databases">
        <title>Plant Genome Project.</title>
        <authorList>
            <person name="Zhang R.-G."/>
        </authorList>
    </citation>
    <scope>NUCLEOTIDE SEQUENCE [LARGE SCALE GENOMIC DNA]</scope>
    <source>
        <strain evidence="6">FAFU-HL-1</strain>
        <tissue evidence="6">Leaf</tissue>
    </source>
</reference>
<keyword evidence="3" id="KW-0677">Repeat</keyword>
<keyword evidence="7" id="KW-1185">Reference proteome</keyword>
<dbReference type="PANTHER" id="PTHR45974">
    <property type="entry name" value="RECEPTOR-LIKE PROTEIN 55"/>
    <property type="match status" value="1"/>
</dbReference>
<evidence type="ECO:0000256" key="2">
    <source>
        <dbReference type="ARBA" id="ARBA00022729"/>
    </source>
</evidence>
<organism evidence="6 7">
    <name type="scientific">Salix dunnii</name>
    <dbReference type="NCBI Taxonomy" id="1413687"/>
    <lineage>
        <taxon>Eukaryota</taxon>
        <taxon>Viridiplantae</taxon>
        <taxon>Streptophyta</taxon>
        <taxon>Embryophyta</taxon>
        <taxon>Tracheophyta</taxon>
        <taxon>Spermatophyta</taxon>
        <taxon>Magnoliopsida</taxon>
        <taxon>eudicotyledons</taxon>
        <taxon>Gunneridae</taxon>
        <taxon>Pentapetalae</taxon>
        <taxon>rosids</taxon>
        <taxon>fabids</taxon>
        <taxon>Malpighiales</taxon>
        <taxon>Salicaceae</taxon>
        <taxon>Saliceae</taxon>
        <taxon>Salix</taxon>
    </lineage>
</organism>
<dbReference type="InterPro" id="IPR032675">
    <property type="entry name" value="LRR_dom_sf"/>
</dbReference>
<name>A0A835JTT3_9ROSI</name>
<evidence type="ECO:0000256" key="1">
    <source>
        <dbReference type="ARBA" id="ARBA00004370"/>
    </source>
</evidence>
<dbReference type="InterPro" id="IPR001611">
    <property type="entry name" value="Leu-rich_rpt"/>
</dbReference>
<dbReference type="FunFam" id="3.80.10.10:FF:000363">
    <property type="entry name" value="Leucine-rich repeat family protein"/>
    <property type="match status" value="1"/>
</dbReference>
<dbReference type="AlphaFoldDB" id="A0A835JTT3"/>
<dbReference type="OrthoDB" id="2015206at2759"/>
<gene>
    <name evidence="6" type="ORF">SADUNF_Sadunf08G0102100</name>
</gene>
<comment type="caution">
    <text evidence="6">The sequence shown here is derived from an EMBL/GenBank/DDBJ whole genome shotgun (WGS) entry which is preliminary data.</text>
</comment>
<keyword evidence="5" id="KW-0325">Glycoprotein</keyword>
<protein>
    <recommendedName>
        <fullName evidence="8">Leucine-rich repeat-containing N-terminal plant-type domain-containing protein</fullName>
    </recommendedName>
</protein>
<dbReference type="Gene3D" id="3.80.10.10">
    <property type="entry name" value="Ribonuclease Inhibitor"/>
    <property type="match status" value="2"/>
</dbReference>
<evidence type="ECO:0008006" key="8">
    <source>
        <dbReference type="Google" id="ProtNLM"/>
    </source>
</evidence>
<dbReference type="Proteomes" id="UP000657918">
    <property type="component" value="Chromosome 8"/>
</dbReference>
<keyword evidence="2" id="KW-0732">Signal</keyword>
<sequence>MLSGQQPVVYDLNNGFVWYLQRQNTPPSWDQSDDPCGAPWVGVTCTDSRITALAVLSSSSSSGVIKHEPRRVSKQSYWSTTELRSLELSYNPNVTGPLTPRLGDLPNLKILILAGCGFSGSIPDELGNLAELSFLALNSNILSGTIPASLGKLYWLDLAENQLTGTIPICKNYSPGLDLLLNAKHFFKASFDLNFSAQYDADIRVTVLFDGNRLEGEIPSTLGLVQTLEVLNLANNELTGPLPVLTKMDSLNYGDLCNIYFDSSEASGWFPTLPSLTTLVIENGSVQGT</sequence>
<evidence type="ECO:0000313" key="7">
    <source>
        <dbReference type="Proteomes" id="UP000657918"/>
    </source>
</evidence>
<evidence type="ECO:0000256" key="3">
    <source>
        <dbReference type="ARBA" id="ARBA00022737"/>
    </source>
</evidence>
<dbReference type="PANTHER" id="PTHR45974:SF242">
    <property type="entry name" value="LEUCINE-RICH REPEAT PROTEIN KINASE FAMILY PROTEIN"/>
    <property type="match status" value="1"/>
</dbReference>
<accession>A0A835JTT3</accession>
<dbReference type="Pfam" id="PF00560">
    <property type="entry name" value="LRR_1"/>
    <property type="match status" value="2"/>
</dbReference>
<comment type="subcellular location">
    <subcellularLocation>
        <location evidence="1">Membrane</location>
    </subcellularLocation>
</comment>
<dbReference type="GO" id="GO:0016020">
    <property type="term" value="C:membrane"/>
    <property type="evidence" value="ECO:0007669"/>
    <property type="project" value="UniProtKB-SubCell"/>
</dbReference>
<evidence type="ECO:0000313" key="6">
    <source>
        <dbReference type="EMBL" id="KAF9677385.1"/>
    </source>
</evidence>